<dbReference type="Pfam" id="PF01135">
    <property type="entry name" value="PCMT"/>
    <property type="match status" value="1"/>
</dbReference>
<keyword evidence="9" id="KW-1185">Reference proteome</keyword>
<evidence type="ECO:0000313" key="9">
    <source>
        <dbReference type="Proteomes" id="UP000193944"/>
    </source>
</evidence>
<evidence type="ECO:0000256" key="3">
    <source>
        <dbReference type="ARBA" id="ARBA00022490"/>
    </source>
</evidence>
<gene>
    <name evidence="8" type="ORF">BCR32DRAFT_204243</name>
</gene>
<evidence type="ECO:0000256" key="5">
    <source>
        <dbReference type="ARBA" id="ARBA00022679"/>
    </source>
</evidence>
<dbReference type="GO" id="GO:0005737">
    <property type="term" value="C:cytoplasm"/>
    <property type="evidence" value="ECO:0007669"/>
    <property type="project" value="UniProtKB-SubCell"/>
</dbReference>
<evidence type="ECO:0000256" key="4">
    <source>
        <dbReference type="ARBA" id="ARBA00022603"/>
    </source>
</evidence>
<dbReference type="GO" id="GO:0004719">
    <property type="term" value="F:protein-L-isoaspartate (D-aspartate) O-methyltransferase activity"/>
    <property type="evidence" value="ECO:0007669"/>
    <property type="project" value="UniProtKB-UniRule"/>
</dbReference>
<dbReference type="OrthoDB" id="73890at2759"/>
<organism evidence="8 9">
    <name type="scientific">Anaeromyces robustus</name>
    <dbReference type="NCBI Taxonomy" id="1754192"/>
    <lineage>
        <taxon>Eukaryota</taxon>
        <taxon>Fungi</taxon>
        <taxon>Fungi incertae sedis</taxon>
        <taxon>Chytridiomycota</taxon>
        <taxon>Chytridiomycota incertae sedis</taxon>
        <taxon>Neocallimastigomycetes</taxon>
        <taxon>Neocallimastigales</taxon>
        <taxon>Neocallimastigaceae</taxon>
        <taxon>Anaeromyces</taxon>
    </lineage>
</organism>
<dbReference type="GO" id="GO:0032259">
    <property type="term" value="P:methylation"/>
    <property type="evidence" value="ECO:0007669"/>
    <property type="project" value="UniProtKB-KW"/>
</dbReference>
<dbReference type="SUPFAM" id="SSF53335">
    <property type="entry name" value="S-adenosyl-L-methionine-dependent methyltransferases"/>
    <property type="match status" value="1"/>
</dbReference>
<keyword evidence="5 7" id="KW-0808">Transferase</keyword>
<keyword evidence="6 7" id="KW-0949">S-adenosyl-L-methionine</keyword>
<comment type="subcellular location">
    <subcellularLocation>
        <location evidence="1">Cytoplasm</location>
    </subcellularLocation>
</comment>
<evidence type="ECO:0000256" key="2">
    <source>
        <dbReference type="ARBA" id="ARBA00005369"/>
    </source>
</evidence>
<dbReference type="Proteomes" id="UP000193944">
    <property type="component" value="Unassembled WGS sequence"/>
</dbReference>
<dbReference type="Gene3D" id="3.40.50.150">
    <property type="entry name" value="Vaccinia Virus protein VP39"/>
    <property type="match status" value="1"/>
</dbReference>
<dbReference type="InterPro" id="IPR000682">
    <property type="entry name" value="PCMT"/>
</dbReference>
<reference evidence="8 9" key="1">
    <citation type="submission" date="2016-08" db="EMBL/GenBank/DDBJ databases">
        <title>A Parts List for Fungal Cellulosomes Revealed by Comparative Genomics.</title>
        <authorList>
            <consortium name="DOE Joint Genome Institute"/>
            <person name="Haitjema C.H."/>
            <person name="Gilmore S.P."/>
            <person name="Henske J.K."/>
            <person name="Solomon K.V."/>
            <person name="De Groot R."/>
            <person name="Kuo A."/>
            <person name="Mondo S.J."/>
            <person name="Salamov A.A."/>
            <person name="Labutti K."/>
            <person name="Zhao Z."/>
            <person name="Chiniquy J."/>
            <person name="Barry K."/>
            <person name="Brewer H.M."/>
            <person name="Purvine S.O."/>
            <person name="Wright A.T."/>
            <person name="Boxma B."/>
            <person name="Van Alen T."/>
            <person name="Hackstein J.H."/>
            <person name="Baker S.E."/>
            <person name="Grigoriev I.V."/>
            <person name="O'Malley M.A."/>
        </authorList>
    </citation>
    <scope>NUCLEOTIDE SEQUENCE [LARGE SCALE GENOMIC DNA]</scope>
    <source>
        <strain evidence="8 9">S4</strain>
    </source>
</reference>
<evidence type="ECO:0000256" key="6">
    <source>
        <dbReference type="ARBA" id="ARBA00022691"/>
    </source>
</evidence>
<reference evidence="8 9" key="2">
    <citation type="submission" date="2016-08" db="EMBL/GenBank/DDBJ databases">
        <title>Pervasive Adenine N6-methylation of Active Genes in Fungi.</title>
        <authorList>
            <consortium name="DOE Joint Genome Institute"/>
            <person name="Mondo S.J."/>
            <person name="Dannebaum R.O."/>
            <person name="Kuo R.C."/>
            <person name="Labutti K."/>
            <person name="Haridas S."/>
            <person name="Kuo A."/>
            <person name="Salamov A."/>
            <person name="Ahrendt S.R."/>
            <person name="Lipzen A."/>
            <person name="Sullivan W."/>
            <person name="Andreopoulos W.B."/>
            <person name="Clum A."/>
            <person name="Lindquist E."/>
            <person name="Daum C."/>
            <person name="Ramamoorthy G.K."/>
            <person name="Gryganskyi A."/>
            <person name="Culley D."/>
            <person name="Magnuson J.K."/>
            <person name="James T.Y."/>
            <person name="O'Malley M.A."/>
            <person name="Stajich J.E."/>
            <person name="Spatafora J.W."/>
            <person name="Visel A."/>
            <person name="Grigoriev I.V."/>
        </authorList>
    </citation>
    <scope>NUCLEOTIDE SEQUENCE [LARGE SCALE GENOMIC DNA]</scope>
    <source>
        <strain evidence="8 9">S4</strain>
    </source>
</reference>
<evidence type="ECO:0000256" key="7">
    <source>
        <dbReference type="RuleBase" id="RU003802"/>
    </source>
</evidence>
<evidence type="ECO:0000313" key="8">
    <source>
        <dbReference type="EMBL" id="ORX80929.1"/>
    </source>
</evidence>
<comment type="caution">
    <text evidence="8">The sequence shown here is derived from an EMBL/GenBank/DDBJ whole genome shotgun (WGS) entry which is preliminary data.</text>
</comment>
<dbReference type="EMBL" id="MCFG01000131">
    <property type="protein sequence ID" value="ORX80929.1"/>
    <property type="molecule type" value="Genomic_DNA"/>
</dbReference>
<dbReference type="PANTHER" id="PTHR11579:SF0">
    <property type="entry name" value="PROTEIN-L-ISOASPARTATE(D-ASPARTATE) O-METHYLTRANSFERASE"/>
    <property type="match status" value="1"/>
</dbReference>
<evidence type="ECO:0000256" key="1">
    <source>
        <dbReference type="ARBA" id="ARBA00004496"/>
    </source>
</evidence>
<dbReference type="InterPro" id="IPR029063">
    <property type="entry name" value="SAM-dependent_MTases_sf"/>
</dbReference>
<dbReference type="CDD" id="cd02440">
    <property type="entry name" value="AdoMet_MTases"/>
    <property type="match status" value="1"/>
</dbReference>
<proteinExistence type="inferred from homology"/>
<dbReference type="AlphaFoldDB" id="A0A1Y1X542"/>
<accession>A0A1Y1X542</accession>
<dbReference type="PROSITE" id="PS01279">
    <property type="entry name" value="PCMT"/>
    <property type="match status" value="1"/>
</dbReference>
<name>A0A1Y1X542_9FUNG</name>
<dbReference type="NCBIfam" id="TIGR00080">
    <property type="entry name" value="pimt"/>
    <property type="match status" value="1"/>
</dbReference>
<sequence>MKDLCDYLTRNGDINSQKVYDVMLKVDRKDFSPLFPYVDSPQSINYNVTISAPHMHAYCLEFLKDHLKEGGRALDIGFGSGYLTAAMSKMMGDKGVVVGIEHIKELCDFAKESISKNHKDLLDSKKIVLIEGDGRKGYKEMGPYDCIHVGAAAEVLPKDLVDQLAYGGRLVIPVGSEGEQYINIVDKDKNGNVTVNKACGVRYVPLTSVEKQLNGY</sequence>
<dbReference type="PANTHER" id="PTHR11579">
    <property type="entry name" value="PROTEIN-L-ISOASPARTATE O-METHYLTRANSFERASE"/>
    <property type="match status" value="1"/>
</dbReference>
<dbReference type="FunFam" id="3.40.50.150:FF:000027">
    <property type="entry name" value="Protein-L-isoaspartate O-methyltransferase"/>
    <property type="match status" value="1"/>
</dbReference>
<keyword evidence="4 7" id="KW-0489">Methyltransferase</keyword>
<dbReference type="EC" id="2.1.1.77" evidence="7"/>
<dbReference type="STRING" id="1754192.A0A1Y1X542"/>
<protein>
    <recommendedName>
        <fullName evidence="7">Protein-L-isoaspartate O-methyltransferase</fullName>
        <ecNumber evidence="7">2.1.1.77</ecNumber>
    </recommendedName>
</protein>
<keyword evidence="3" id="KW-0963">Cytoplasm</keyword>
<comment type="similarity">
    <text evidence="2 7">Belongs to the methyltransferase superfamily. L-isoaspartyl/D-aspartyl protein methyltransferase family.</text>
</comment>
<comment type="catalytic activity">
    <reaction evidence="7">
        <text>[protein]-L-isoaspartate + S-adenosyl-L-methionine = [protein]-L-isoaspartate alpha-methyl ester + S-adenosyl-L-homocysteine</text>
        <dbReference type="Rhea" id="RHEA:12705"/>
        <dbReference type="Rhea" id="RHEA-COMP:12143"/>
        <dbReference type="Rhea" id="RHEA-COMP:12144"/>
        <dbReference type="ChEBI" id="CHEBI:57856"/>
        <dbReference type="ChEBI" id="CHEBI:59789"/>
        <dbReference type="ChEBI" id="CHEBI:90596"/>
        <dbReference type="ChEBI" id="CHEBI:90598"/>
        <dbReference type="EC" id="2.1.1.77"/>
    </reaction>
</comment>